<comment type="caution">
    <text evidence="2">The sequence shown here is derived from an EMBL/GenBank/DDBJ whole genome shotgun (WGS) entry which is preliminary data.</text>
</comment>
<dbReference type="AlphaFoldDB" id="A0A3M6TKU6"/>
<accession>A0A3M6TKU6</accession>
<evidence type="ECO:0000256" key="1">
    <source>
        <dbReference type="SAM" id="Coils"/>
    </source>
</evidence>
<organism evidence="2 3">
    <name type="scientific">Pocillopora damicornis</name>
    <name type="common">Cauliflower coral</name>
    <name type="synonym">Millepora damicornis</name>
    <dbReference type="NCBI Taxonomy" id="46731"/>
    <lineage>
        <taxon>Eukaryota</taxon>
        <taxon>Metazoa</taxon>
        <taxon>Cnidaria</taxon>
        <taxon>Anthozoa</taxon>
        <taxon>Hexacorallia</taxon>
        <taxon>Scleractinia</taxon>
        <taxon>Astrocoeniina</taxon>
        <taxon>Pocilloporidae</taxon>
        <taxon>Pocillopora</taxon>
    </lineage>
</organism>
<name>A0A3M6TKU6_POCDA</name>
<evidence type="ECO:0000313" key="3">
    <source>
        <dbReference type="Proteomes" id="UP000275408"/>
    </source>
</evidence>
<feature type="coiled-coil region" evidence="1">
    <location>
        <begin position="4"/>
        <end position="38"/>
    </location>
</feature>
<proteinExistence type="predicted"/>
<dbReference type="EMBL" id="RCHS01003423">
    <property type="protein sequence ID" value="RMX42009.1"/>
    <property type="molecule type" value="Genomic_DNA"/>
</dbReference>
<sequence length="43" mass="5174">MIDESKKGEATRALEEEKRQLERELQIHKRMATQQRKELFSSN</sequence>
<protein>
    <submittedName>
        <fullName evidence="2">Uncharacterized protein</fullName>
    </submittedName>
</protein>
<reference evidence="2 3" key="1">
    <citation type="journal article" date="2018" name="Sci. Rep.">
        <title>Comparative analysis of the Pocillopora damicornis genome highlights role of immune system in coral evolution.</title>
        <authorList>
            <person name="Cunning R."/>
            <person name="Bay R.A."/>
            <person name="Gillette P."/>
            <person name="Baker A.C."/>
            <person name="Traylor-Knowles N."/>
        </authorList>
    </citation>
    <scope>NUCLEOTIDE SEQUENCE [LARGE SCALE GENOMIC DNA]</scope>
    <source>
        <strain evidence="2">RSMAS</strain>
        <tissue evidence="2">Whole animal</tissue>
    </source>
</reference>
<evidence type="ECO:0000313" key="2">
    <source>
        <dbReference type="EMBL" id="RMX42009.1"/>
    </source>
</evidence>
<dbReference type="Proteomes" id="UP000275408">
    <property type="component" value="Unassembled WGS sequence"/>
</dbReference>
<keyword evidence="3" id="KW-1185">Reference proteome</keyword>
<gene>
    <name evidence="2" type="ORF">pdam_00001343</name>
</gene>
<keyword evidence="1" id="KW-0175">Coiled coil</keyword>